<feature type="region of interest" description="Disordered" evidence="1">
    <location>
        <begin position="190"/>
        <end position="280"/>
    </location>
</feature>
<name>A0A8H4RJE9_9HELO</name>
<gene>
    <name evidence="2" type="ORF">G7Y89_g8018</name>
</gene>
<feature type="region of interest" description="Disordered" evidence="1">
    <location>
        <begin position="68"/>
        <end position="88"/>
    </location>
</feature>
<dbReference type="PANTHER" id="PTHR38166:SF1">
    <property type="entry name" value="C2H2-TYPE DOMAIN-CONTAINING PROTEIN"/>
    <property type="match status" value="1"/>
</dbReference>
<organism evidence="2 3">
    <name type="scientific">Cudoniella acicularis</name>
    <dbReference type="NCBI Taxonomy" id="354080"/>
    <lineage>
        <taxon>Eukaryota</taxon>
        <taxon>Fungi</taxon>
        <taxon>Dikarya</taxon>
        <taxon>Ascomycota</taxon>
        <taxon>Pezizomycotina</taxon>
        <taxon>Leotiomycetes</taxon>
        <taxon>Helotiales</taxon>
        <taxon>Tricladiaceae</taxon>
        <taxon>Cudoniella</taxon>
    </lineage>
</organism>
<evidence type="ECO:0008006" key="4">
    <source>
        <dbReference type="Google" id="ProtNLM"/>
    </source>
</evidence>
<reference evidence="2 3" key="1">
    <citation type="submission" date="2020-03" db="EMBL/GenBank/DDBJ databases">
        <title>Draft Genome Sequence of Cudoniella acicularis.</title>
        <authorList>
            <person name="Buettner E."/>
            <person name="Kellner H."/>
        </authorList>
    </citation>
    <scope>NUCLEOTIDE SEQUENCE [LARGE SCALE GENOMIC DNA]</scope>
    <source>
        <strain evidence="2 3">DSM 108380</strain>
    </source>
</reference>
<keyword evidence="3" id="KW-1185">Reference proteome</keyword>
<evidence type="ECO:0000313" key="3">
    <source>
        <dbReference type="Proteomes" id="UP000566819"/>
    </source>
</evidence>
<dbReference type="AlphaFoldDB" id="A0A8H4RJE9"/>
<sequence>MAETPHHLDPEIEDSRSASDQSSVGLPPLIAIDANDFTMDISGNYVLPTALLAQYPTLAYSSRAKLPQGEVGAPSPIRQQPTKPSTHSAGAIDPLVYDAGSPLVSTQTRFPGLQDWNAVAQQHGELGPESAAFSTFSDFAEWLSRPLQFSSHRRMPSEYSDVSASSASTEPNLSHHDCFDSIGNLDTNPFPDPDLEMCGPFSLIPSITDNENPESAPLQVPDTGIDNASSTPAPDPSKQDISCSKQSQLASIDDDHLKSETGSSYSEEETDWAETTSESSNRSEIFNALEDISTLCNDEHSLALVKPVLSPAKLQLVNRIMKEFWVLFNQDWAGNIQNYTETVARVKGHLYRHHRIFQCQRCKMLFNNSEEVDEHLKAVKGCDLSLGEEAEGITANIEKRLRSRKKTSKDQTEEERWGEMYRLIFPGDLIPSPYFEPIQEDVDLPRDVELFLYEEYSRRELPRMFRGAIETIVNEGTQPLEEQLRGQLTSIIQQCQDRIFSNYLRQKPAPSPLGTALGGQVISNADIEAQIPGEIATNELANFFQRPPPPQKDVMELPLSTASLSGHRYTSSSDSGYASDISALLSSQDSNKATSERNSMSSSHIARSESVVQLPVFTFPDSGNSDKGIFQGVEEGLGTLNSGNSSGITSFDSSIDPNFDWDGNWNTGQGFGDF</sequence>
<evidence type="ECO:0000313" key="2">
    <source>
        <dbReference type="EMBL" id="KAF4630123.1"/>
    </source>
</evidence>
<feature type="compositionally biased region" description="Polar residues" evidence="1">
    <location>
        <begin position="239"/>
        <end position="250"/>
    </location>
</feature>
<dbReference type="PANTHER" id="PTHR38166">
    <property type="entry name" value="C2H2-TYPE DOMAIN-CONTAINING PROTEIN-RELATED"/>
    <property type="match status" value="1"/>
</dbReference>
<feature type="compositionally biased region" description="Polar residues" evidence="1">
    <location>
        <begin position="77"/>
        <end position="88"/>
    </location>
</feature>
<dbReference type="OrthoDB" id="5382659at2759"/>
<protein>
    <recommendedName>
        <fullName evidence="4">C2H2-type domain-containing protein</fullName>
    </recommendedName>
</protein>
<dbReference type="EMBL" id="JAAMPI010000586">
    <property type="protein sequence ID" value="KAF4630123.1"/>
    <property type="molecule type" value="Genomic_DNA"/>
</dbReference>
<feature type="region of interest" description="Disordered" evidence="1">
    <location>
        <begin position="1"/>
        <end position="24"/>
    </location>
</feature>
<dbReference type="Proteomes" id="UP000566819">
    <property type="component" value="Unassembled WGS sequence"/>
</dbReference>
<evidence type="ECO:0000256" key="1">
    <source>
        <dbReference type="SAM" id="MobiDB-lite"/>
    </source>
</evidence>
<proteinExistence type="predicted"/>
<accession>A0A8H4RJE9</accession>
<feature type="compositionally biased region" description="Basic and acidic residues" evidence="1">
    <location>
        <begin position="1"/>
        <end position="17"/>
    </location>
</feature>
<comment type="caution">
    <text evidence="2">The sequence shown here is derived from an EMBL/GenBank/DDBJ whole genome shotgun (WGS) entry which is preliminary data.</text>
</comment>